<evidence type="ECO:0000259" key="2">
    <source>
        <dbReference type="Pfam" id="PF03756"/>
    </source>
</evidence>
<dbReference type="EMBL" id="CAIE01000009">
    <property type="protein sequence ID" value="CCH15752.1"/>
    <property type="molecule type" value="Genomic_DNA"/>
</dbReference>
<dbReference type="Pfam" id="PF03756">
    <property type="entry name" value="AfsA"/>
    <property type="match status" value="2"/>
</dbReference>
<dbReference type="GO" id="GO:0016740">
    <property type="term" value="F:transferase activity"/>
    <property type="evidence" value="ECO:0007669"/>
    <property type="project" value="InterPro"/>
</dbReference>
<dbReference type="AlphaFoldDB" id="I0KW05"/>
<feature type="domain" description="A-factor biosynthesis hotdog" evidence="2">
    <location>
        <begin position="202"/>
        <end position="292"/>
    </location>
</feature>
<dbReference type="InterPro" id="IPR047757">
    <property type="entry name" value="AfsA-like"/>
</dbReference>
<feature type="domain" description="A-factor biosynthesis hotdog" evidence="2">
    <location>
        <begin position="26"/>
        <end position="162"/>
    </location>
</feature>
<dbReference type="NCBIfam" id="NF041195">
    <property type="entry name" value="ScbA_BarX_GamBu"/>
    <property type="match status" value="1"/>
</dbReference>
<dbReference type="InterPro" id="IPR005509">
    <property type="entry name" value="AfsA_hotdog_dom"/>
</dbReference>
<sequence length="311" mass="33740">MPPVAAPPQQIDDHALEFDRTVHRALVHRRALAEVFLTDAVRVADDRFLAAAQLPRAHWCYTDHTAAPAQVDPMLLLECCRQASTLLVHRFLDLPFGTAFLVKSWRTRITDPDALVSGPTPGELRLDIRTAGARSRDGQLRSLTLDIGLQVDGAAVGESHIQAGYLPAEDYTALRTLRRRSPAPMSDELAPRTGAQPVQPALVGRRDPRNVVLAEAHVAGPTATARVDVPLDHASLFDHPLDHVPGMALLEAARQMAVLLTGEPRVTGLDAAFVQFAELDSPLTVTATQGERIDVEVSQNGTAVCTVKLER</sequence>
<organism evidence="3 4">
    <name type="scientific">Micromonospora lupini str. Lupac 08</name>
    <dbReference type="NCBI Taxonomy" id="1150864"/>
    <lineage>
        <taxon>Bacteria</taxon>
        <taxon>Bacillati</taxon>
        <taxon>Actinomycetota</taxon>
        <taxon>Actinomycetes</taxon>
        <taxon>Micromonosporales</taxon>
        <taxon>Micromonosporaceae</taxon>
        <taxon>Micromonospora</taxon>
    </lineage>
</organism>
<dbReference type="Proteomes" id="UP000003448">
    <property type="component" value="Unassembled WGS sequence"/>
</dbReference>
<feature type="region of interest" description="Disordered" evidence="1">
    <location>
        <begin position="182"/>
        <end position="206"/>
    </location>
</feature>
<dbReference type="RefSeq" id="WP_007455079.1">
    <property type="nucleotide sequence ID" value="NZ_HF570108.1"/>
</dbReference>
<evidence type="ECO:0000313" key="4">
    <source>
        <dbReference type="Proteomes" id="UP000003448"/>
    </source>
</evidence>
<evidence type="ECO:0000313" key="3">
    <source>
        <dbReference type="EMBL" id="CCH15752.1"/>
    </source>
</evidence>
<dbReference type="OrthoDB" id="7838374at2"/>
<dbReference type="STRING" id="1150864.MILUP08_40662"/>
<accession>I0KW05</accession>
<protein>
    <recommendedName>
        <fullName evidence="2">A-factor biosynthesis hotdog domain-containing protein</fullName>
    </recommendedName>
</protein>
<dbReference type="eggNOG" id="ENOG502ZTRV">
    <property type="taxonomic scope" value="Bacteria"/>
</dbReference>
<proteinExistence type="predicted"/>
<gene>
    <name evidence="3" type="ORF">MILUP08_40662</name>
</gene>
<name>I0KW05_9ACTN</name>
<evidence type="ECO:0000256" key="1">
    <source>
        <dbReference type="SAM" id="MobiDB-lite"/>
    </source>
</evidence>
<keyword evidence="4" id="KW-1185">Reference proteome</keyword>
<comment type="caution">
    <text evidence="3">The sequence shown here is derived from an EMBL/GenBank/DDBJ whole genome shotgun (WGS) entry which is preliminary data.</text>
</comment>
<reference evidence="4" key="1">
    <citation type="journal article" date="2012" name="J. Bacteriol.">
        <title>Genome Sequence of Micromonospora lupini Lupac 08, Isolated from Root Nodules of Lupinus angustifolius.</title>
        <authorList>
            <person name="Alonso-Vega P."/>
            <person name="Normand P."/>
            <person name="Bacigalupe R."/>
            <person name="Pujic P."/>
            <person name="Lajus A."/>
            <person name="Vallenet D."/>
            <person name="Carro L."/>
            <person name="Coll P."/>
            <person name="Trujillo M.E."/>
        </authorList>
    </citation>
    <scope>NUCLEOTIDE SEQUENCE [LARGE SCALE GENOMIC DNA]</scope>
    <source>
        <strain evidence="4">Lupac 08</strain>
    </source>
</reference>